<dbReference type="InterPro" id="IPR032675">
    <property type="entry name" value="LRR_dom_sf"/>
</dbReference>
<dbReference type="Gene3D" id="3.30.70.1230">
    <property type="entry name" value="Nucleotide cyclase"/>
    <property type="match status" value="1"/>
</dbReference>
<dbReference type="Gene3D" id="3.60.40.10">
    <property type="entry name" value="PPM-type phosphatase domain"/>
    <property type="match status" value="1"/>
</dbReference>
<keyword evidence="3" id="KW-0677">Repeat</keyword>
<dbReference type="CDD" id="cd00143">
    <property type="entry name" value="PP2Cc"/>
    <property type="match status" value="1"/>
</dbReference>
<feature type="domain" description="PPM-type phosphatase" evidence="5">
    <location>
        <begin position="644"/>
        <end position="882"/>
    </location>
</feature>
<dbReference type="InterPro" id="IPR036457">
    <property type="entry name" value="PPM-type-like_dom_sf"/>
</dbReference>
<accession>A0A1E3P6W0</accession>
<dbReference type="SUPFAM" id="SSF52058">
    <property type="entry name" value="L domain-like"/>
    <property type="match status" value="2"/>
</dbReference>
<protein>
    <recommendedName>
        <fullName evidence="8">Adenylate cyclase</fullName>
    </recommendedName>
</protein>
<dbReference type="EMBL" id="KV454209">
    <property type="protein sequence ID" value="ODQ61156.1"/>
    <property type="molecule type" value="Genomic_DNA"/>
</dbReference>
<dbReference type="STRING" id="683960.A0A1E3P6W0"/>
<dbReference type="Pfam" id="PF00211">
    <property type="entry name" value="Guanylate_cyc"/>
    <property type="match status" value="1"/>
</dbReference>
<dbReference type="SMART" id="SM00332">
    <property type="entry name" value="PP2Cc"/>
    <property type="match status" value="1"/>
</dbReference>
<dbReference type="InterPro" id="IPR001932">
    <property type="entry name" value="PPM-type_phosphatase-like_dom"/>
</dbReference>
<dbReference type="Pfam" id="PF23010">
    <property type="entry name" value="RA_3"/>
    <property type="match status" value="1"/>
</dbReference>
<dbReference type="InterPro" id="IPR029787">
    <property type="entry name" value="Nucleotide_cyclase"/>
</dbReference>
<name>A0A1E3P6W0_WICAA</name>
<dbReference type="InterPro" id="IPR055071">
    <property type="entry name" value="RA_PHLPP-like"/>
</dbReference>
<feature type="non-terminal residue" evidence="6">
    <location>
        <position position="1"/>
    </location>
</feature>
<evidence type="ECO:0000256" key="2">
    <source>
        <dbReference type="ARBA" id="ARBA00022723"/>
    </source>
</evidence>
<dbReference type="PROSITE" id="PS50125">
    <property type="entry name" value="GUANYLATE_CYCLASE_2"/>
    <property type="match status" value="1"/>
</dbReference>
<dbReference type="GeneID" id="30197825"/>
<sequence length="1180" mass="133517">RNYHIRIYAEDDDFTSTLKRPYMETVEELIKYLKGRYSLTGDYKMSLRVGKVTKKLEWNQKPIKIQTNLLLLSGFLETDRLDEVGRDDLSYLFKFILHHDVLKQLSPSEEEYISRDLVHVNLKSKDLQKIPALCYSSKVQSLDVSNNGDITLPSDFFQTTNSQLSSLRMVNIRAKLFPQNVVFARELVSLDLERNFIMNVPQELSRLKNLSILTLRCNKINSLPELPPNLKILDISSNEFEDYPESVNKLSNLLQLDLSYNKLKNLPESINNLKSVKKINISSNYLTYVDINLQNLRTLNLRYNDITEIHLHDSNIENLYLTNNNISNIADPLTQMKAVDLQQNPVTQLNMLSHNLASLTLSKAKLTSLPTVILSFSKLEKLELSKNALRELPVAINTLTNLKDLSIFSNNLEILPDLSPLTKLKNLDVHDNNLKSIFDFSFIESVNLSSNLISEFPQPMHDKVVYLSAADNQLTDDCFYAIRNYDNLKVLSLAYNRLVDIPTGTLGKTTSIDQLYLSGNALSTLPEDFEDISTLRVLCLNGNRFRTLPADLSQLYNLEVIDVGSNELKYNTSNSRYEWNWKSNINLRYLNLSGNKKLEITEDLNLPRLRLLGLMDLTLTTQSMPDESIDIRVRTTPSTIGNMSYGISDRVNKHILARDSVFEKIAGGTLIGLFDGIYSGKISHLIRENFHKIFEKELGKSDIVTALRHTFLALNQVINHSDLNSEDGLTGSSATVLYIKEKKIYTANIGDSTAMLAKTDGSFTFLTVNHQPSSVVEFERIRTSGGFVSNNDKLDGVSKVSRAAGFSDLLPHIHSGPDISEVNFHDEVLVLGTKELFDYLPTKTIGDIVRESDNPMVTAEKLRDYAISYGCTSKCTAIVISMTKAKKRLQPAVKQQVEDSNLRRLKPEIQPPVGELAMVFTDIKNSTLLWENYPLAMRSAIRTHNDIMRRQLHIVGGYEVKTEGDAFMVSFPTVPAAMIWCFNVQQQLLQEEWPAEITQSEEGRELKDSSGKVIYKGLSVRMGIHWGTPVCEPDIITRRMDYFGPMVNKTARVCAVADGGEITLTLDCLTEIKRIEAAHRLVIAGATLEQAFGPSDMAEKLNNEMAILLNIGWRVEPMGKVQLKGLETEEEISLLFPSQLESRYGFQRKPDLTTEDIYKLRDITLKLDYILSKVSGVQLE</sequence>
<dbReference type="GO" id="GO:0004016">
    <property type="term" value="F:adenylate cyclase activity"/>
    <property type="evidence" value="ECO:0007669"/>
    <property type="project" value="EnsemblFungi"/>
</dbReference>
<reference evidence="6 7" key="1">
    <citation type="journal article" date="2016" name="Proc. Natl. Acad. Sci. U.S.A.">
        <title>Comparative genomics of biotechnologically important yeasts.</title>
        <authorList>
            <person name="Riley R."/>
            <person name="Haridas S."/>
            <person name="Wolfe K.H."/>
            <person name="Lopes M.R."/>
            <person name="Hittinger C.T."/>
            <person name="Goeker M."/>
            <person name="Salamov A.A."/>
            <person name="Wisecaver J.H."/>
            <person name="Long T.M."/>
            <person name="Calvey C.H."/>
            <person name="Aerts A.L."/>
            <person name="Barry K.W."/>
            <person name="Choi C."/>
            <person name="Clum A."/>
            <person name="Coughlan A.Y."/>
            <person name="Deshpande S."/>
            <person name="Douglass A.P."/>
            <person name="Hanson S.J."/>
            <person name="Klenk H.-P."/>
            <person name="LaButti K.M."/>
            <person name="Lapidus A."/>
            <person name="Lindquist E.A."/>
            <person name="Lipzen A.M."/>
            <person name="Meier-Kolthoff J.P."/>
            <person name="Ohm R.A."/>
            <person name="Otillar R.P."/>
            <person name="Pangilinan J.L."/>
            <person name="Peng Y."/>
            <person name="Rokas A."/>
            <person name="Rosa C.A."/>
            <person name="Scheuner C."/>
            <person name="Sibirny A.A."/>
            <person name="Slot J.C."/>
            <person name="Stielow J.B."/>
            <person name="Sun H."/>
            <person name="Kurtzman C.P."/>
            <person name="Blackwell M."/>
            <person name="Grigoriev I.V."/>
            <person name="Jeffries T.W."/>
        </authorList>
    </citation>
    <scope>NUCLEOTIDE SEQUENCE [LARGE SCALE GENOMIC DNA]</scope>
    <source>
        <strain evidence="7">ATCC 58044 / CBS 1984 / NCYC 433 / NRRL Y-366-8</strain>
    </source>
</reference>
<dbReference type="SMART" id="SM00365">
    <property type="entry name" value="LRR_SD22"/>
    <property type="match status" value="8"/>
</dbReference>
<keyword evidence="1" id="KW-0433">Leucine-rich repeat</keyword>
<gene>
    <name evidence="6" type="ORF">WICANDRAFT_13564</name>
</gene>
<dbReference type="SMART" id="SM00044">
    <property type="entry name" value="CYCc"/>
    <property type="match status" value="1"/>
</dbReference>
<evidence type="ECO:0000256" key="3">
    <source>
        <dbReference type="ARBA" id="ARBA00022737"/>
    </source>
</evidence>
<dbReference type="InterPro" id="IPR001054">
    <property type="entry name" value="A/G_cyclase"/>
</dbReference>
<dbReference type="Pfam" id="PF00481">
    <property type="entry name" value="PP2C"/>
    <property type="match status" value="1"/>
</dbReference>
<dbReference type="PANTHER" id="PTHR48051">
    <property type="match status" value="1"/>
</dbReference>
<dbReference type="SMART" id="SM00364">
    <property type="entry name" value="LRR_BAC"/>
    <property type="match status" value="10"/>
</dbReference>
<dbReference type="CDD" id="cd17214">
    <property type="entry name" value="RA_CYR1_like"/>
    <property type="match status" value="1"/>
</dbReference>
<evidence type="ECO:0000313" key="6">
    <source>
        <dbReference type="EMBL" id="ODQ61156.1"/>
    </source>
</evidence>
<dbReference type="GO" id="GO:0046579">
    <property type="term" value="P:positive regulation of Ras protein signal transduction"/>
    <property type="evidence" value="ECO:0007669"/>
    <property type="project" value="EnsemblFungi"/>
</dbReference>
<evidence type="ECO:0000259" key="4">
    <source>
        <dbReference type="PROSITE" id="PS50125"/>
    </source>
</evidence>
<dbReference type="GO" id="GO:0005739">
    <property type="term" value="C:mitochondrion"/>
    <property type="evidence" value="ECO:0007669"/>
    <property type="project" value="EnsemblFungi"/>
</dbReference>
<dbReference type="GO" id="GO:0007265">
    <property type="term" value="P:Ras protein signal transduction"/>
    <property type="evidence" value="ECO:0007669"/>
    <property type="project" value="EnsemblFungi"/>
</dbReference>
<dbReference type="InterPro" id="IPR050216">
    <property type="entry name" value="LRR_domain-containing"/>
</dbReference>
<dbReference type="GO" id="GO:0007188">
    <property type="term" value="P:adenylate cyclase-modulating G protein-coupled receptor signaling pathway"/>
    <property type="evidence" value="ECO:0007669"/>
    <property type="project" value="EnsemblFungi"/>
</dbReference>
<evidence type="ECO:0000259" key="5">
    <source>
        <dbReference type="PROSITE" id="PS51746"/>
    </source>
</evidence>
<feature type="domain" description="Guanylate cyclase" evidence="4">
    <location>
        <begin position="917"/>
        <end position="1054"/>
    </location>
</feature>
<dbReference type="InterPro" id="IPR003591">
    <property type="entry name" value="Leu-rich_rpt_typical-subtyp"/>
</dbReference>
<dbReference type="AlphaFoldDB" id="A0A1E3P6W0"/>
<organism evidence="6 7">
    <name type="scientific">Wickerhamomyces anomalus (strain ATCC 58044 / CBS 1984 / NCYC 433 / NRRL Y-366-8)</name>
    <name type="common">Yeast</name>
    <name type="synonym">Hansenula anomala</name>
    <dbReference type="NCBI Taxonomy" id="683960"/>
    <lineage>
        <taxon>Eukaryota</taxon>
        <taxon>Fungi</taxon>
        <taxon>Dikarya</taxon>
        <taxon>Ascomycota</taxon>
        <taxon>Saccharomycotina</taxon>
        <taxon>Saccharomycetes</taxon>
        <taxon>Phaffomycetales</taxon>
        <taxon>Wickerhamomycetaceae</taxon>
        <taxon>Wickerhamomyces</taxon>
    </lineage>
</organism>
<dbReference type="RefSeq" id="XP_019040363.1">
    <property type="nucleotide sequence ID" value="XM_019180579.1"/>
</dbReference>
<dbReference type="PROSITE" id="PS51746">
    <property type="entry name" value="PPM_2"/>
    <property type="match status" value="1"/>
</dbReference>
<dbReference type="OrthoDB" id="2021138at2759"/>
<dbReference type="InterPro" id="IPR001611">
    <property type="entry name" value="Leu-rich_rpt"/>
</dbReference>
<dbReference type="GO" id="GO:0009190">
    <property type="term" value="P:cyclic nucleotide biosynthetic process"/>
    <property type="evidence" value="ECO:0007669"/>
    <property type="project" value="InterPro"/>
</dbReference>
<dbReference type="PANTHER" id="PTHR48051:SF1">
    <property type="entry name" value="RAS SUPPRESSOR PROTEIN 1"/>
    <property type="match status" value="1"/>
</dbReference>
<evidence type="ECO:0000313" key="7">
    <source>
        <dbReference type="Proteomes" id="UP000094112"/>
    </source>
</evidence>
<keyword evidence="7" id="KW-1185">Reference proteome</keyword>
<dbReference type="PROSITE" id="PS51450">
    <property type="entry name" value="LRR"/>
    <property type="match status" value="7"/>
</dbReference>
<dbReference type="CDD" id="cd07302">
    <property type="entry name" value="CHD"/>
    <property type="match status" value="1"/>
</dbReference>
<feature type="non-terminal residue" evidence="6">
    <location>
        <position position="1180"/>
    </location>
</feature>
<dbReference type="Pfam" id="PF13855">
    <property type="entry name" value="LRR_8"/>
    <property type="match status" value="2"/>
</dbReference>
<dbReference type="SMART" id="SM00369">
    <property type="entry name" value="LRR_TYP"/>
    <property type="match status" value="8"/>
</dbReference>
<proteinExistence type="predicted"/>
<dbReference type="SUPFAM" id="SSF81606">
    <property type="entry name" value="PP2C-like"/>
    <property type="match status" value="1"/>
</dbReference>
<dbReference type="GO" id="GO:0005886">
    <property type="term" value="C:plasma membrane"/>
    <property type="evidence" value="ECO:0007669"/>
    <property type="project" value="EnsemblFungi"/>
</dbReference>
<keyword evidence="2" id="KW-0479">Metal-binding</keyword>
<evidence type="ECO:0000256" key="1">
    <source>
        <dbReference type="ARBA" id="ARBA00022614"/>
    </source>
</evidence>
<dbReference type="SUPFAM" id="SSF55073">
    <property type="entry name" value="Nucleotide cyclase"/>
    <property type="match status" value="1"/>
</dbReference>
<dbReference type="GO" id="GO:0005789">
    <property type="term" value="C:endoplasmic reticulum membrane"/>
    <property type="evidence" value="ECO:0007669"/>
    <property type="project" value="EnsemblFungi"/>
</dbReference>
<dbReference type="Gene3D" id="3.80.10.10">
    <property type="entry name" value="Ribonuclease Inhibitor"/>
    <property type="match status" value="4"/>
</dbReference>
<evidence type="ECO:0008006" key="8">
    <source>
        <dbReference type="Google" id="ProtNLM"/>
    </source>
</evidence>
<dbReference type="GO" id="GO:0046872">
    <property type="term" value="F:metal ion binding"/>
    <property type="evidence" value="ECO:0007669"/>
    <property type="project" value="UniProtKB-KW"/>
</dbReference>
<dbReference type="Proteomes" id="UP000094112">
    <property type="component" value="Unassembled WGS sequence"/>
</dbReference>